<gene>
    <name evidence="1" type="ORF">MOZ64_08750</name>
</gene>
<name>A0ABU4WMY4_9FIRM</name>
<evidence type="ECO:0000313" key="1">
    <source>
        <dbReference type="EMBL" id="MDX8417920.1"/>
    </source>
</evidence>
<accession>A0ABU4WMY4</accession>
<evidence type="ECO:0000313" key="2">
    <source>
        <dbReference type="Proteomes" id="UP001285244"/>
    </source>
</evidence>
<organism evidence="1 2">
    <name type="scientific">Absicoccus intestinalis</name>
    <dbReference type="NCBI Taxonomy" id="2926319"/>
    <lineage>
        <taxon>Bacteria</taxon>
        <taxon>Bacillati</taxon>
        <taxon>Bacillota</taxon>
        <taxon>Erysipelotrichia</taxon>
        <taxon>Erysipelotrichales</taxon>
        <taxon>Erysipelotrichaceae</taxon>
        <taxon>Absicoccus</taxon>
    </lineage>
</organism>
<proteinExistence type="predicted"/>
<keyword evidence="2" id="KW-1185">Reference proteome</keyword>
<dbReference type="InterPro" id="IPR010064">
    <property type="entry name" value="HK97-gp10_tail"/>
</dbReference>
<comment type="caution">
    <text evidence="1">The sequence shown here is derived from an EMBL/GenBank/DDBJ whole genome shotgun (WGS) entry which is preliminary data.</text>
</comment>
<reference evidence="1 2" key="1">
    <citation type="submission" date="2022-03" db="EMBL/GenBank/DDBJ databases">
        <title>Novel taxa within the pig intestine.</title>
        <authorList>
            <person name="Wylensek D."/>
            <person name="Bishof K."/>
            <person name="Afrizal A."/>
            <person name="Clavel T."/>
        </authorList>
    </citation>
    <scope>NUCLEOTIDE SEQUENCE [LARGE SCALE GENOMIC DNA]</scope>
    <source>
        <strain evidence="1 2">Cla-KB-P134</strain>
    </source>
</reference>
<dbReference type="NCBIfam" id="TIGR01725">
    <property type="entry name" value="phge_HK97_gp10"/>
    <property type="match status" value="1"/>
</dbReference>
<protein>
    <recommendedName>
        <fullName evidence="3">HK97 gp10 family phage protein</fullName>
    </recommendedName>
</protein>
<dbReference type="Proteomes" id="UP001285244">
    <property type="component" value="Unassembled WGS sequence"/>
</dbReference>
<dbReference type="RefSeq" id="WP_320326188.1">
    <property type="nucleotide sequence ID" value="NZ_JALBUS010000014.1"/>
</dbReference>
<sequence length="118" mass="13032">MGAVEISGLNKLIYKLEKCKDLGPVKTVVRKNGVEMQNSMTRHATSAFTKGYATGTTARSITGHSIDGGLGYEAQPTTHYSPYLEYGTRFMEAEPFCKPAFNEQKEKFISDMKKVVGD</sequence>
<evidence type="ECO:0008006" key="3">
    <source>
        <dbReference type="Google" id="ProtNLM"/>
    </source>
</evidence>
<dbReference type="EMBL" id="JALBUS010000014">
    <property type="protein sequence ID" value="MDX8417920.1"/>
    <property type="molecule type" value="Genomic_DNA"/>
</dbReference>